<dbReference type="Gene3D" id="1.10.1200.10">
    <property type="entry name" value="ACP-like"/>
    <property type="match status" value="1"/>
</dbReference>
<comment type="caution">
    <text evidence="2">The sequence shown here is derived from an EMBL/GenBank/DDBJ whole genome shotgun (WGS) entry which is preliminary data.</text>
</comment>
<dbReference type="InterPro" id="IPR036736">
    <property type="entry name" value="ACP-like_sf"/>
</dbReference>
<dbReference type="RefSeq" id="WP_378297472.1">
    <property type="nucleotide sequence ID" value="NZ_JBHTJA010000011.1"/>
</dbReference>
<dbReference type="InterPro" id="IPR009081">
    <property type="entry name" value="PP-bd_ACP"/>
</dbReference>
<sequence>MAGQRITVDELQKILFQVAGEPDVAGAMDDGTEFTLEELGYDSIAVLAAMAEIERDTGVKVDDEKLATATTLSEIVTLINEE</sequence>
<dbReference type="Proteomes" id="UP001596972">
    <property type="component" value="Unassembled WGS sequence"/>
</dbReference>
<reference evidence="3" key="1">
    <citation type="journal article" date="2019" name="Int. J. Syst. Evol. Microbiol.">
        <title>The Global Catalogue of Microorganisms (GCM) 10K type strain sequencing project: providing services to taxonomists for standard genome sequencing and annotation.</title>
        <authorList>
            <consortium name="The Broad Institute Genomics Platform"/>
            <consortium name="The Broad Institute Genome Sequencing Center for Infectious Disease"/>
            <person name="Wu L."/>
            <person name="Ma J."/>
        </authorList>
    </citation>
    <scope>NUCLEOTIDE SEQUENCE [LARGE SCALE GENOMIC DNA]</scope>
    <source>
        <strain evidence="3">JCM 31202</strain>
    </source>
</reference>
<evidence type="ECO:0000313" key="2">
    <source>
        <dbReference type="EMBL" id="MFD0900469.1"/>
    </source>
</evidence>
<name>A0ABW3EJE4_9ACTN</name>
<dbReference type="SUPFAM" id="SSF47336">
    <property type="entry name" value="ACP-like"/>
    <property type="match status" value="1"/>
</dbReference>
<accession>A0ABW3EJE4</accession>
<dbReference type="PROSITE" id="PS50075">
    <property type="entry name" value="CARRIER"/>
    <property type="match status" value="1"/>
</dbReference>
<proteinExistence type="predicted"/>
<evidence type="ECO:0000313" key="3">
    <source>
        <dbReference type="Proteomes" id="UP001596972"/>
    </source>
</evidence>
<gene>
    <name evidence="2" type="ORF">ACFQ11_08720</name>
</gene>
<organism evidence="2 3">
    <name type="scientific">Actinomadura sediminis</name>
    <dbReference type="NCBI Taxonomy" id="1038904"/>
    <lineage>
        <taxon>Bacteria</taxon>
        <taxon>Bacillati</taxon>
        <taxon>Actinomycetota</taxon>
        <taxon>Actinomycetes</taxon>
        <taxon>Streptosporangiales</taxon>
        <taxon>Thermomonosporaceae</taxon>
        <taxon>Actinomadura</taxon>
    </lineage>
</organism>
<keyword evidence="3" id="KW-1185">Reference proteome</keyword>
<dbReference type="Pfam" id="PF00550">
    <property type="entry name" value="PP-binding"/>
    <property type="match status" value="1"/>
</dbReference>
<evidence type="ECO:0000259" key="1">
    <source>
        <dbReference type="PROSITE" id="PS50075"/>
    </source>
</evidence>
<protein>
    <submittedName>
        <fullName evidence="2">Acyl carrier protein</fullName>
    </submittedName>
</protein>
<dbReference type="EMBL" id="JBHTJA010000011">
    <property type="protein sequence ID" value="MFD0900469.1"/>
    <property type="molecule type" value="Genomic_DNA"/>
</dbReference>
<feature type="domain" description="Carrier" evidence="1">
    <location>
        <begin position="5"/>
        <end position="82"/>
    </location>
</feature>